<accession>A0A381UF36</accession>
<dbReference type="InterPro" id="IPR020922">
    <property type="entry name" value="dITP/XTP_pyrophosphatase"/>
</dbReference>
<evidence type="ECO:0000313" key="17">
    <source>
        <dbReference type="EMBL" id="SVA26351.1"/>
    </source>
</evidence>
<evidence type="ECO:0000256" key="14">
    <source>
        <dbReference type="ARBA" id="ARBA00078805"/>
    </source>
</evidence>
<evidence type="ECO:0000256" key="12">
    <source>
        <dbReference type="ARBA" id="ARBA00071289"/>
    </source>
</evidence>
<dbReference type="InterPro" id="IPR029001">
    <property type="entry name" value="ITPase-like_fam"/>
</dbReference>
<evidence type="ECO:0000256" key="7">
    <source>
        <dbReference type="ARBA" id="ARBA00022842"/>
    </source>
</evidence>
<evidence type="ECO:0000256" key="1">
    <source>
        <dbReference type="ARBA" id="ARBA00001946"/>
    </source>
</evidence>
<keyword evidence="8" id="KW-0546">Nucleotide metabolism</keyword>
<evidence type="ECO:0000256" key="5">
    <source>
        <dbReference type="ARBA" id="ARBA00022741"/>
    </source>
</evidence>
<dbReference type="GO" id="GO:0036220">
    <property type="term" value="F:ITP diphosphatase activity"/>
    <property type="evidence" value="ECO:0007669"/>
    <property type="project" value="UniProtKB-EC"/>
</dbReference>
<evidence type="ECO:0000256" key="9">
    <source>
        <dbReference type="ARBA" id="ARBA00051875"/>
    </source>
</evidence>
<dbReference type="EMBL" id="UINC01006243">
    <property type="protein sequence ID" value="SVA26351.1"/>
    <property type="molecule type" value="Genomic_DNA"/>
</dbReference>
<dbReference type="NCBIfam" id="TIGR00042">
    <property type="entry name" value="RdgB/HAM1 family non-canonical purine NTP pyrophosphatase"/>
    <property type="match status" value="1"/>
</dbReference>
<evidence type="ECO:0000256" key="13">
    <source>
        <dbReference type="ARBA" id="ARBA00075987"/>
    </source>
</evidence>
<keyword evidence="4" id="KW-0479">Metal-binding</keyword>
<keyword evidence="5" id="KW-0547">Nucleotide-binding</keyword>
<evidence type="ECO:0000256" key="15">
    <source>
        <dbReference type="ARBA" id="ARBA00083186"/>
    </source>
</evidence>
<name>A0A381UF36_9ZZZZ</name>
<keyword evidence="7" id="KW-0460">Magnesium</keyword>
<dbReference type="EC" id="3.6.1.66" evidence="11"/>
<dbReference type="InterPro" id="IPR002637">
    <property type="entry name" value="RdgB/HAM1"/>
</dbReference>
<organism evidence="17">
    <name type="scientific">marine metagenome</name>
    <dbReference type="NCBI Taxonomy" id="408172"/>
    <lineage>
        <taxon>unclassified sequences</taxon>
        <taxon>metagenomes</taxon>
        <taxon>ecological metagenomes</taxon>
    </lineage>
</organism>
<evidence type="ECO:0000256" key="10">
    <source>
        <dbReference type="ARBA" id="ARBA00052017"/>
    </source>
</evidence>
<dbReference type="SUPFAM" id="SSF52972">
    <property type="entry name" value="ITPase-like"/>
    <property type="match status" value="1"/>
</dbReference>
<dbReference type="CDD" id="cd00515">
    <property type="entry name" value="HAM1"/>
    <property type="match status" value="1"/>
</dbReference>
<dbReference type="Pfam" id="PF01725">
    <property type="entry name" value="Ham1p_like"/>
    <property type="match status" value="1"/>
</dbReference>
<evidence type="ECO:0000256" key="11">
    <source>
        <dbReference type="ARBA" id="ARBA00066468"/>
    </source>
</evidence>
<reference evidence="17" key="1">
    <citation type="submission" date="2018-05" db="EMBL/GenBank/DDBJ databases">
        <authorList>
            <person name="Lanie J.A."/>
            <person name="Ng W.-L."/>
            <person name="Kazmierczak K.M."/>
            <person name="Andrzejewski T.M."/>
            <person name="Davidsen T.M."/>
            <person name="Wayne K.J."/>
            <person name="Tettelin H."/>
            <person name="Glass J.I."/>
            <person name="Rusch D."/>
            <person name="Podicherti R."/>
            <person name="Tsui H.-C.T."/>
            <person name="Winkler M.E."/>
        </authorList>
    </citation>
    <scope>NUCLEOTIDE SEQUENCE</scope>
</reference>
<dbReference type="GO" id="GO:0017111">
    <property type="term" value="F:ribonucleoside triphosphate phosphatase activity"/>
    <property type="evidence" value="ECO:0007669"/>
    <property type="project" value="InterPro"/>
</dbReference>
<evidence type="ECO:0000256" key="16">
    <source>
        <dbReference type="ARBA" id="ARBA00083635"/>
    </source>
</evidence>
<gene>
    <name evidence="17" type="ORF">METZ01_LOCUS79205</name>
</gene>
<comment type="catalytic activity">
    <reaction evidence="10">
        <text>XTP + H2O = XMP + diphosphate + H(+)</text>
        <dbReference type="Rhea" id="RHEA:28610"/>
        <dbReference type="ChEBI" id="CHEBI:15377"/>
        <dbReference type="ChEBI" id="CHEBI:15378"/>
        <dbReference type="ChEBI" id="CHEBI:33019"/>
        <dbReference type="ChEBI" id="CHEBI:57464"/>
        <dbReference type="ChEBI" id="CHEBI:61314"/>
        <dbReference type="EC" id="3.6.1.66"/>
    </reaction>
</comment>
<evidence type="ECO:0000256" key="3">
    <source>
        <dbReference type="ARBA" id="ARBA00011738"/>
    </source>
</evidence>
<dbReference type="AlphaFoldDB" id="A0A381UF36"/>
<dbReference type="GO" id="GO:0005829">
    <property type="term" value="C:cytosol"/>
    <property type="evidence" value="ECO:0007669"/>
    <property type="project" value="TreeGrafter"/>
</dbReference>
<protein>
    <recommendedName>
        <fullName evidence="12">dITP/XTP pyrophosphatase</fullName>
        <ecNumber evidence="11">3.6.1.66</ecNumber>
    </recommendedName>
    <alternativeName>
        <fullName evidence="13">Non-canonical purine NTP pyrophosphatase</fullName>
    </alternativeName>
    <alternativeName>
        <fullName evidence="14">Non-standard purine NTP pyrophosphatase</fullName>
    </alternativeName>
    <alternativeName>
        <fullName evidence="16">Nucleoside-triphosphate diphosphatase</fullName>
    </alternativeName>
    <alternativeName>
        <fullName evidence="15">Nucleoside-triphosphate pyrophosphatase</fullName>
    </alternativeName>
</protein>
<evidence type="ECO:0000256" key="8">
    <source>
        <dbReference type="ARBA" id="ARBA00023080"/>
    </source>
</evidence>
<comment type="subunit">
    <text evidence="3">Homodimer.</text>
</comment>
<dbReference type="GO" id="GO:0009117">
    <property type="term" value="P:nucleotide metabolic process"/>
    <property type="evidence" value="ECO:0007669"/>
    <property type="project" value="UniProtKB-KW"/>
</dbReference>
<proteinExistence type="inferred from homology"/>
<evidence type="ECO:0000256" key="4">
    <source>
        <dbReference type="ARBA" id="ARBA00022723"/>
    </source>
</evidence>
<sequence>MVFATRNEGKVAELTALLKETCWAPERLPPSFGNYEETGETFADNARGKALFASAQLSSPVLADDSGLEIDALGGEPGVRSARYIDESLSQEKRNKAVLDKLSGTPGELRTAHFFCHLALALDNDIVHETTGRCSGSIGLAPRGNQGFGYDSIFIVPNLGLTFAEISLEQKSAQSHRGAAMRAMVEFLGRWQPN</sequence>
<dbReference type="PANTHER" id="PTHR11067">
    <property type="entry name" value="INOSINE TRIPHOSPHATE PYROPHOSPHATASE/HAM1 PROTEIN"/>
    <property type="match status" value="1"/>
</dbReference>
<dbReference type="GO" id="GO:0009146">
    <property type="term" value="P:purine nucleoside triphosphate catabolic process"/>
    <property type="evidence" value="ECO:0007669"/>
    <property type="project" value="UniProtKB-ARBA"/>
</dbReference>
<comment type="similarity">
    <text evidence="2">Belongs to the HAM1 NTPase family.</text>
</comment>
<dbReference type="Gene3D" id="3.90.950.10">
    <property type="match status" value="1"/>
</dbReference>
<dbReference type="GO" id="GO:0036222">
    <property type="term" value="F:XTP diphosphatase activity"/>
    <property type="evidence" value="ECO:0007669"/>
    <property type="project" value="UniProtKB-ARBA"/>
</dbReference>
<evidence type="ECO:0000256" key="2">
    <source>
        <dbReference type="ARBA" id="ARBA00008023"/>
    </source>
</evidence>
<keyword evidence="6" id="KW-0378">Hydrolase</keyword>
<dbReference type="GO" id="GO:0035870">
    <property type="term" value="F:dITP diphosphatase activity"/>
    <property type="evidence" value="ECO:0007669"/>
    <property type="project" value="UniProtKB-ARBA"/>
</dbReference>
<evidence type="ECO:0000256" key="6">
    <source>
        <dbReference type="ARBA" id="ARBA00022801"/>
    </source>
</evidence>
<dbReference type="GO" id="GO:0000166">
    <property type="term" value="F:nucleotide binding"/>
    <property type="evidence" value="ECO:0007669"/>
    <property type="project" value="UniProtKB-KW"/>
</dbReference>
<dbReference type="HAMAP" id="MF_01405">
    <property type="entry name" value="Non_canon_purine_NTPase"/>
    <property type="match status" value="1"/>
</dbReference>
<dbReference type="GO" id="GO:0046872">
    <property type="term" value="F:metal ion binding"/>
    <property type="evidence" value="ECO:0007669"/>
    <property type="project" value="UniProtKB-KW"/>
</dbReference>
<dbReference type="PANTHER" id="PTHR11067:SF9">
    <property type="entry name" value="INOSINE TRIPHOSPHATE PYROPHOSPHATASE"/>
    <property type="match status" value="1"/>
</dbReference>
<comment type="catalytic activity">
    <reaction evidence="9">
        <text>dITP + H2O = dIMP + diphosphate + H(+)</text>
        <dbReference type="Rhea" id="RHEA:28342"/>
        <dbReference type="ChEBI" id="CHEBI:15377"/>
        <dbReference type="ChEBI" id="CHEBI:15378"/>
        <dbReference type="ChEBI" id="CHEBI:33019"/>
        <dbReference type="ChEBI" id="CHEBI:61194"/>
        <dbReference type="ChEBI" id="CHEBI:61382"/>
        <dbReference type="EC" id="3.6.1.66"/>
    </reaction>
</comment>
<comment type="cofactor">
    <cofactor evidence="1">
        <name>Mg(2+)</name>
        <dbReference type="ChEBI" id="CHEBI:18420"/>
    </cofactor>
</comment>
<dbReference type="FunFam" id="3.90.950.10:FF:000001">
    <property type="entry name" value="dITP/XTP pyrophosphatase"/>
    <property type="match status" value="1"/>
</dbReference>